<reference evidence="3 4" key="1">
    <citation type="submission" date="2023-11" db="EMBL/GenBank/DDBJ databases">
        <title>Arctic aerobic anoxygenic photoheterotroph Sediminicoccus rosea KRV36 adapts its photosynthesis to long days of polar summer.</title>
        <authorList>
            <person name="Tomasch J."/>
            <person name="Kopejtka K."/>
            <person name="Bily T."/>
            <person name="Gardiner A.T."/>
            <person name="Gardian Z."/>
            <person name="Shivaramu S."/>
            <person name="Koblizek M."/>
            <person name="Engelhardt F."/>
            <person name="Kaftan D."/>
        </authorList>
    </citation>
    <scope>NUCLEOTIDE SEQUENCE [LARGE SCALE GENOMIC DNA]</scope>
    <source>
        <strain evidence="3 4">R-30</strain>
    </source>
</reference>
<dbReference type="PIRSF" id="PIRSF017082">
    <property type="entry name" value="YflP"/>
    <property type="match status" value="1"/>
</dbReference>
<sequence>MPSRRAVLAAPALVTGLVPLAAAAQDAFPSRALAVASGYAPGGVTDVTSRAVAERMARELGVPVVIENRVGAATAVANTHVAQARPDGYTLLMGTSTLAINPALQPNLTPREPMRELVPVGMVFRTAFALHVNPAVPARTTEEFIAYCRANPGRVNFGSSGTGAVNHLAQALLVARTGIDVVHVPFRGGAPALLELRAGRIQAMFQALLEALPTMREGSTRGLGISSRERNALVPDLPPVADAVPGFEAVFWQALFAPAGTPAPVLARLGAALRAATEDATLRSRMAEQGVDIVTGDAASVRDLLARETTMWGELIRSANIRPE</sequence>
<dbReference type="PANTHER" id="PTHR42928:SF5">
    <property type="entry name" value="BLR1237 PROTEIN"/>
    <property type="match status" value="1"/>
</dbReference>
<evidence type="ECO:0000256" key="1">
    <source>
        <dbReference type="ARBA" id="ARBA00006987"/>
    </source>
</evidence>
<keyword evidence="2" id="KW-0732">Signal</keyword>
<dbReference type="Gene3D" id="3.40.190.10">
    <property type="entry name" value="Periplasmic binding protein-like II"/>
    <property type="match status" value="1"/>
</dbReference>
<dbReference type="PANTHER" id="PTHR42928">
    <property type="entry name" value="TRICARBOXYLATE-BINDING PROTEIN"/>
    <property type="match status" value="1"/>
</dbReference>
<dbReference type="Pfam" id="PF03401">
    <property type="entry name" value="TctC"/>
    <property type="match status" value="1"/>
</dbReference>
<comment type="similarity">
    <text evidence="1">Belongs to the UPF0065 (bug) family.</text>
</comment>
<evidence type="ECO:0000313" key="4">
    <source>
        <dbReference type="Proteomes" id="UP001305521"/>
    </source>
</evidence>
<gene>
    <name evidence="3" type="ORF">R9Z33_03485</name>
</gene>
<dbReference type="Gene3D" id="3.40.190.150">
    <property type="entry name" value="Bordetella uptake gene, domain 1"/>
    <property type="match status" value="1"/>
</dbReference>
<keyword evidence="4" id="KW-1185">Reference proteome</keyword>
<dbReference type="InterPro" id="IPR005064">
    <property type="entry name" value="BUG"/>
</dbReference>
<dbReference type="SUPFAM" id="SSF53850">
    <property type="entry name" value="Periplasmic binding protein-like II"/>
    <property type="match status" value="1"/>
</dbReference>
<protein>
    <submittedName>
        <fullName evidence="3">Tripartite tricarboxylate transporter substrate-binding protein</fullName>
    </submittedName>
</protein>
<dbReference type="EMBL" id="CP137852">
    <property type="protein sequence ID" value="WPB85941.1"/>
    <property type="molecule type" value="Genomic_DNA"/>
</dbReference>
<evidence type="ECO:0000313" key="3">
    <source>
        <dbReference type="EMBL" id="WPB85941.1"/>
    </source>
</evidence>
<dbReference type="InterPro" id="IPR006311">
    <property type="entry name" value="TAT_signal"/>
</dbReference>
<dbReference type="Proteomes" id="UP001305521">
    <property type="component" value="Chromosome"/>
</dbReference>
<feature type="signal peptide" evidence="2">
    <location>
        <begin position="1"/>
        <end position="23"/>
    </location>
</feature>
<name>A0ABZ0PL31_9PROT</name>
<accession>A0ABZ0PL31</accession>
<dbReference type="PROSITE" id="PS51318">
    <property type="entry name" value="TAT"/>
    <property type="match status" value="1"/>
</dbReference>
<feature type="chain" id="PRO_5046802407" evidence="2">
    <location>
        <begin position="24"/>
        <end position="324"/>
    </location>
</feature>
<dbReference type="RefSeq" id="WP_318649919.1">
    <property type="nucleotide sequence ID" value="NZ_CP137852.1"/>
</dbReference>
<proteinExistence type="inferred from homology"/>
<organism evidence="3 4">
    <name type="scientific">Sediminicoccus rosea</name>
    <dbReference type="NCBI Taxonomy" id="1225128"/>
    <lineage>
        <taxon>Bacteria</taxon>
        <taxon>Pseudomonadati</taxon>
        <taxon>Pseudomonadota</taxon>
        <taxon>Alphaproteobacteria</taxon>
        <taxon>Acetobacterales</taxon>
        <taxon>Roseomonadaceae</taxon>
        <taxon>Sediminicoccus</taxon>
    </lineage>
</organism>
<evidence type="ECO:0000256" key="2">
    <source>
        <dbReference type="SAM" id="SignalP"/>
    </source>
</evidence>
<dbReference type="InterPro" id="IPR042100">
    <property type="entry name" value="Bug_dom1"/>
</dbReference>